<sequence length="93" mass="10689">MFGFTPANMAREIWLYWGRSIIFEKVDVIPPKKRKSIIYAIGATSLLQSVRRFSERETGGGWMPPPPDHEVVVTDSKPANLVDDDDKHRENEF</sequence>
<dbReference type="Proteomes" id="UP000499080">
    <property type="component" value="Unassembled WGS sequence"/>
</dbReference>
<comment type="caution">
    <text evidence="1">The sequence shown here is derived from an EMBL/GenBank/DDBJ whole genome shotgun (WGS) entry which is preliminary data.</text>
</comment>
<proteinExistence type="predicted"/>
<evidence type="ECO:0000313" key="2">
    <source>
        <dbReference type="Proteomes" id="UP000499080"/>
    </source>
</evidence>
<organism evidence="1 2">
    <name type="scientific">Araneus ventricosus</name>
    <name type="common">Orbweaver spider</name>
    <name type="synonym">Epeira ventricosa</name>
    <dbReference type="NCBI Taxonomy" id="182803"/>
    <lineage>
        <taxon>Eukaryota</taxon>
        <taxon>Metazoa</taxon>
        <taxon>Ecdysozoa</taxon>
        <taxon>Arthropoda</taxon>
        <taxon>Chelicerata</taxon>
        <taxon>Arachnida</taxon>
        <taxon>Araneae</taxon>
        <taxon>Araneomorphae</taxon>
        <taxon>Entelegynae</taxon>
        <taxon>Araneoidea</taxon>
        <taxon>Araneidae</taxon>
        <taxon>Araneus</taxon>
    </lineage>
</organism>
<dbReference type="AlphaFoldDB" id="A0A4Y2G616"/>
<name>A0A4Y2G616_ARAVE</name>
<keyword evidence="2" id="KW-1185">Reference proteome</keyword>
<gene>
    <name evidence="1" type="ORF">AVEN_94460_1</name>
</gene>
<accession>A0A4Y2G616</accession>
<dbReference type="EMBL" id="BGPR01001175">
    <property type="protein sequence ID" value="GBM47354.1"/>
    <property type="molecule type" value="Genomic_DNA"/>
</dbReference>
<protein>
    <submittedName>
        <fullName evidence="1">Uncharacterized protein</fullName>
    </submittedName>
</protein>
<reference evidence="1 2" key="1">
    <citation type="journal article" date="2019" name="Sci. Rep.">
        <title>Orb-weaving spider Araneus ventricosus genome elucidates the spidroin gene catalogue.</title>
        <authorList>
            <person name="Kono N."/>
            <person name="Nakamura H."/>
            <person name="Ohtoshi R."/>
            <person name="Moran D.A.P."/>
            <person name="Shinohara A."/>
            <person name="Yoshida Y."/>
            <person name="Fujiwara M."/>
            <person name="Mori M."/>
            <person name="Tomita M."/>
            <person name="Arakawa K."/>
        </authorList>
    </citation>
    <scope>NUCLEOTIDE SEQUENCE [LARGE SCALE GENOMIC DNA]</scope>
</reference>
<evidence type="ECO:0000313" key="1">
    <source>
        <dbReference type="EMBL" id="GBM47354.1"/>
    </source>
</evidence>